<dbReference type="OrthoDB" id="514163at2759"/>
<evidence type="ECO:0000256" key="1">
    <source>
        <dbReference type="SAM" id="MobiDB-lite"/>
    </source>
</evidence>
<sequence length="263" mass="28904">MSAVSRDAARDQLGGAAATSQAQQALLPIYLYVDPHTSRESREQQLLWKLGGSSVQPGMVVKAFCQQQHIQQPQQLEREVQRLQGDLQTLLKQHKDLEGPVAPALVKLDVKVPLLHLESLFLDEPLWDLSAPRAACEAYVAAICNELGLDWQSHTMIMRRMKDAIDAAAKDLAAGKAQVVPPVSGAQMYCSPPSKLPQVRQMNAKQSQHLQQLKDHTRRSEPASPHPVPASEKVKHAVDAEVKSETPAEPLSDNVEESDMPDA</sequence>
<accession>A0A9D4YUD7</accession>
<feature type="compositionally biased region" description="Basic and acidic residues" evidence="1">
    <location>
        <begin position="212"/>
        <end position="221"/>
    </location>
</feature>
<reference evidence="2" key="1">
    <citation type="journal article" date="2019" name="Plant J.">
        <title>Chlorella vulgaris genome assembly and annotation reveals the molecular basis for metabolic acclimation to high light conditions.</title>
        <authorList>
            <person name="Cecchin M."/>
            <person name="Marcolungo L."/>
            <person name="Rossato M."/>
            <person name="Girolomoni L."/>
            <person name="Cosentino E."/>
            <person name="Cuine S."/>
            <person name="Li-Beisson Y."/>
            <person name="Delledonne M."/>
            <person name="Ballottari M."/>
        </authorList>
    </citation>
    <scope>NUCLEOTIDE SEQUENCE</scope>
    <source>
        <strain evidence="2">211/11P</strain>
    </source>
</reference>
<proteinExistence type="predicted"/>
<evidence type="ECO:0000313" key="3">
    <source>
        <dbReference type="Proteomes" id="UP001055712"/>
    </source>
</evidence>
<dbReference type="GO" id="GO:0000228">
    <property type="term" value="C:nuclear chromosome"/>
    <property type="evidence" value="ECO:0007669"/>
    <property type="project" value="InterPro"/>
</dbReference>
<dbReference type="EMBL" id="SIDB01000011">
    <property type="protein sequence ID" value="KAI3426509.1"/>
    <property type="molecule type" value="Genomic_DNA"/>
</dbReference>
<dbReference type="Proteomes" id="UP001055712">
    <property type="component" value="Unassembled WGS sequence"/>
</dbReference>
<reference evidence="2" key="2">
    <citation type="submission" date="2020-11" db="EMBL/GenBank/DDBJ databases">
        <authorList>
            <person name="Cecchin M."/>
            <person name="Marcolungo L."/>
            <person name="Rossato M."/>
            <person name="Girolomoni L."/>
            <person name="Cosentino E."/>
            <person name="Cuine S."/>
            <person name="Li-Beisson Y."/>
            <person name="Delledonne M."/>
            <person name="Ballottari M."/>
        </authorList>
    </citation>
    <scope>NUCLEOTIDE SEQUENCE</scope>
    <source>
        <strain evidence="2">211/11P</strain>
        <tissue evidence="2">Whole cell</tissue>
    </source>
</reference>
<feature type="compositionally biased region" description="Acidic residues" evidence="1">
    <location>
        <begin position="254"/>
        <end position="263"/>
    </location>
</feature>
<keyword evidence="3" id="KW-1185">Reference proteome</keyword>
<comment type="caution">
    <text evidence="2">The sequence shown here is derived from an EMBL/GenBank/DDBJ whole genome shotgun (WGS) entry which is preliminary data.</text>
</comment>
<evidence type="ECO:0000313" key="2">
    <source>
        <dbReference type="EMBL" id="KAI3426509.1"/>
    </source>
</evidence>
<feature type="compositionally biased region" description="Basic and acidic residues" evidence="1">
    <location>
        <begin position="232"/>
        <end position="246"/>
    </location>
</feature>
<name>A0A9D4YUD7_CHLVU</name>
<dbReference type="Pfam" id="PF04855">
    <property type="entry name" value="SNF5"/>
    <property type="match status" value="1"/>
</dbReference>
<gene>
    <name evidence="2" type="ORF">D9Q98_008874</name>
</gene>
<organism evidence="2 3">
    <name type="scientific">Chlorella vulgaris</name>
    <name type="common">Green alga</name>
    <dbReference type="NCBI Taxonomy" id="3077"/>
    <lineage>
        <taxon>Eukaryota</taxon>
        <taxon>Viridiplantae</taxon>
        <taxon>Chlorophyta</taxon>
        <taxon>core chlorophytes</taxon>
        <taxon>Trebouxiophyceae</taxon>
        <taxon>Chlorellales</taxon>
        <taxon>Chlorellaceae</taxon>
        <taxon>Chlorella clade</taxon>
        <taxon>Chlorella</taxon>
    </lineage>
</organism>
<dbReference type="InterPro" id="IPR006939">
    <property type="entry name" value="SNF5"/>
</dbReference>
<dbReference type="AlphaFoldDB" id="A0A9D4YUD7"/>
<protein>
    <submittedName>
        <fullName evidence="2">Uncharacterized protein</fullName>
    </submittedName>
</protein>
<feature type="compositionally biased region" description="Polar residues" evidence="1">
    <location>
        <begin position="200"/>
        <end position="211"/>
    </location>
</feature>
<feature type="region of interest" description="Disordered" evidence="1">
    <location>
        <begin position="191"/>
        <end position="263"/>
    </location>
</feature>
<dbReference type="GO" id="GO:0006338">
    <property type="term" value="P:chromatin remodeling"/>
    <property type="evidence" value="ECO:0007669"/>
    <property type="project" value="InterPro"/>
</dbReference>